<dbReference type="EMBL" id="AF219804">
    <property type="protein sequence ID" value="AAL65336.1"/>
    <property type="molecule type" value="Genomic_DNA"/>
</dbReference>
<gene>
    <name evidence="1" type="primary">nef</name>
</gene>
<sequence>MGGKCSKLGGWPKNEKN</sequence>
<evidence type="ECO:0000313" key="1">
    <source>
        <dbReference type="EMBL" id="AAL65336.1"/>
    </source>
</evidence>
<name>Q8USL1_HV1</name>
<protein>
    <submittedName>
        <fullName evidence="1">Truncated nef protein</fullName>
    </submittedName>
</protein>
<organismHost>
    <name type="scientific">Homo sapiens</name>
    <name type="common">Human</name>
    <dbReference type="NCBI Taxonomy" id="9606"/>
</organismHost>
<reference evidence="1" key="1">
    <citation type="submission" date="1999-12" db="EMBL/GenBank/DDBJ databases">
        <title>Viral diversity in the nef/LTR region of the HIV-1 genome: associations with long-term nonprogression.</title>
        <authorList>
            <person name="Ashton L."/>
            <person name="Rhodes D."/>
            <person name="Solomon A."/>
            <person name="Deacon N."/>
            <person name="Satchell C."/>
            <person name="Carr A."/>
            <person name="Cooper D."/>
            <person name="Biti R."/>
            <person name="Stewart G."/>
            <person name="Kaldor J."/>
        </authorList>
    </citation>
    <scope>NUCLEOTIDE SEQUENCE</scope>
    <source>
        <strain evidence="1">LTS 68d</strain>
    </source>
</reference>
<proteinExistence type="predicted"/>
<organism evidence="1">
    <name type="scientific">Human immunodeficiency virus type 1</name>
    <name type="common">HIV-1</name>
    <dbReference type="NCBI Taxonomy" id="11676"/>
    <lineage>
        <taxon>Viruses</taxon>
        <taxon>Riboviria</taxon>
        <taxon>Pararnavirae</taxon>
        <taxon>Artverviricota</taxon>
        <taxon>Revtraviricetes</taxon>
        <taxon>Ortervirales</taxon>
        <taxon>Retroviridae</taxon>
        <taxon>Orthoretrovirinae</taxon>
        <taxon>Lentivirus</taxon>
        <taxon>Lentivirus humimdef1</taxon>
    </lineage>
</organism>
<accession>Q8USL1</accession>